<name>A0A6J8DEX4_MYTCO</name>
<dbReference type="Pfam" id="PF20700">
    <property type="entry name" value="Mutator"/>
    <property type="match status" value="1"/>
</dbReference>
<dbReference type="EMBL" id="CACVKT020007255">
    <property type="protein sequence ID" value="CAC5406555.1"/>
    <property type="molecule type" value="Genomic_DNA"/>
</dbReference>
<dbReference type="AlphaFoldDB" id="A0A6J8DEX4"/>
<dbReference type="SUPFAM" id="SSF53098">
    <property type="entry name" value="Ribonuclease H-like"/>
    <property type="match status" value="1"/>
</dbReference>
<dbReference type="Proteomes" id="UP000507470">
    <property type="component" value="Unassembled WGS sequence"/>
</dbReference>
<dbReference type="InterPro" id="IPR012337">
    <property type="entry name" value="RNaseH-like_sf"/>
</dbReference>
<dbReference type="InterPro" id="IPR049012">
    <property type="entry name" value="Mutator_transp_dom"/>
</dbReference>
<evidence type="ECO:0000313" key="3">
    <source>
        <dbReference type="Proteomes" id="UP000507470"/>
    </source>
</evidence>
<dbReference type="GO" id="GO:0003676">
    <property type="term" value="F:nucleic acid binding"/>
    <property type="evidence" value="ECO:0007669"/>
    <property type="project" value="InterPro"/>
</dbReference>
<accession>A0A6J8DEX4</accession>
<gene>
    <name evidence="2" type="ORF">MCOR_40125</name>
</gene>
<evidence type="ECO:0000313" key="2">
    <source>
        <dbReference type="EMBL" id="CAC5406555.1"/>
    </source>
</evidence>
<reference evidence="2 3" key="1">
    <citation type="submission" date="2020-06" db="EMBL/GenBank/DDBJ databases">
        <authorList>
            <person name="Li R."/>
            <person name="Bekaert M."/>
        </authorList>
    </citation>
    <scope>NUCLEOTIDE SEQUENCE [LARGE SCALE GENOMIC DNA]</scope>
    <source>
        <strain evidence="3">wild</strain>
    </source>
</reference>
<protein>
    <recommendedName>
        <fullName evidence="1">Mutator-like transposase domain-containing protein</fullName>
    </recommendedName>
</protein>
<keyword evidence="3" id="KW-1185">Reference proteome</keyword>
<evidence type="ECO:0000259" key="1">
    <source>
        <dbReference type="Pfam" id="PF20700"/>
    </source>
</evidence>
<dbReference type="Gene3D" id="3.30.420.10">
    <property type="entry name" value="Ribonuclease H-like superfamily/Ribonuclease H"/>
    <property type="match status" value="1"/>
</dbReference>
<proteinExistence type="predicted"/>
<feature type="domain" description="Mutator-like transposase" evidence="1">
    <location>
        <begin position="45"/>
        <end position="85"/>
    </location>
</feature>
<sequence length="404" mass="45842">MESSTGASLMENIEEMSGFPVDVLIMDDDAASLSRVKEALDHENITKCFSYAIQQNKNNETKLKETLTAIVPHSFGIHDKCGNWCNKSIENNFHKYLPHGKPLTDDALRQDVQIIFDTVANNAERLAPAGSTKDIESTNNIYASKAPKRFCFSKSENLKTRLVTEEIPGIKQKPALLSFSSFTGSCILFDLETSSLKLDSGILQIAALNTVSGDTFNTYIQPNKSKAPNSSAVTGLTANGNILFSQWKNLENQDELEFSFSVESIAENMKYDKIVKDDAENFGDLVKGKYMSAQIAFEKIDLDRLKSRIPQWQYFLTDQIEHTENSGGRICHTDEQKLYQRQNGIFRCYPNSNWKKKGPRVNKTLQQKQGDYWKMRGEREMNFLCKCSQNNQNGHKKGTERHRR</sequence>
<dbReference type="InterPro" id="IPR036397">
    <property type="entry name" value="RNaseH_sf"/>
</dbReference>
<dbReference type="OrthoDB" id="6119199at2759"/>
<organism evidence="2 3">
    <name type="scientific">Mytilus coruscus</name>
    <name type="common">Sea mussel</name>
    <dbReference type="NCBI Taxonomy" id="42192"/>
    <lineage>
        <taxon>Eukaryota</taxon>
        <taxon>Metazoa</taxon>
        <taxon>Spiralia</taxon>
        <taxon>Lophotrochozoa</taxon>
        <taxon>Mollusca</taxon>
        <taxon>Bivalvia</taxon>
        <taxon>Autobranchia</taxon>
        <taxon>Pteriomorphia</taxon>
        <taxon>Mytilida</taxon>
        <taxon>Mytiloidea</taxon>
        <taxon>Mytilidae</taxon>
        <taxon>Mytilinae</taxon>
        <taxon>Mytilus</taxon>
    </lineage>
</organism>